<protein>
    <submittedName>
        <fullName evidence="1">Uncharacterized protein</fullName>
    </submittedName>
</protein>
<evidence type="ECO:0000313" key="1">
    <source>
        <dbReference type="EMBL" id="KAK4550486.1"/>
    </source>
</evidence>
<keyword evidence="2" id="KW-1185">Reference proteome</keyword>
<gene>
    <name evidence="1" type="ORF">LTR36_000065</name>
</gene>
<comment type="caution">
    <text evidence="1">The sequence shown here is derived from an EMBL/GenBank/DDBJ whole genome shotgun (WGS) entry which is preliminary data.</text>
</comment>
<dbReference type="AlphaFoldDB" id="A0AAV9JXI5"/>
<evidence type="ECO:0000313" key="2">
    <source>
        <dbReference type="Proteomes" id="UP001324427"/>
    </source>
</evidence>
<name>A0AAV9JXI5_9PEZI</name>
<reference evidence="1 2" key="1">
    <citation type="submission" date="2021-11" db="EMBL/GenBank/DDBJ databases">
        <title>Black yeast isolated from Biological Soil Crust.</title>
        <authorList>
            <person name="Kurbessoian T."/>
        </authorList>
    </citation>
    <scope>NUCLEOTIDE SEQUENCE [LARGE SCALE GENOMIC DNA]</scope>
    <source>
        <strain evidence="1 2">CCFEE 5522</strain>
    </source>
</reference>
<dbReference type="EMBL" id="JAVFHQ010000001">
    <property type="protein sequence ID" value="KAK4550486.1"/>
    <property type="molecule type" value="Genomic_DNA"/>
</dbReference>
<accession>A0AAV9JXI5</accession>
<proteinExistence type="predicted"/>
<sequence length="103" mass="11040">MTTDMGVLRQQIMANARLLIKPTGPSTATNLGDLDVVVFGYSSSFTAAVMLGLTPAVEGTEEKSPELAMNKLFLATCELLKLYLRKCCRTSATSMVAECLTTS</sequence>
<organism evidence="1 2">
    <name type="scientific">Oleoguttula mirabilis</name>
    <dbReference type="NCBI Taxonomy" id="1507867"/>
    <lineage>
        <taxon>Eukaryota</taxon>
        <taxon>Fungi</taxon>
        <taxon>Dikarya</taxon>
        <taxon>Ascomycota</taxon>
        <taxon>Pezizomycotina</taxon>
        <taxon>Dothideomycetes</taxon>
        <taxon>Dothideomycetidae</taxon>
        <taxon>Mycosphaerellales</taxon>
        <taxon>Teratosphaeriaceae</taxon>
        <taxon>Oleoguttula</taxon>
    </lineage>
</organism>
<dbReference type="Proteomes" id="UP001324427">
    <property type="component" value="Unassembled WGS sequence"/>
</dbReference>